<dbReference type="InterPro" id="IPR015500">
    <property type="entry name" value="Peptidase_S8_subtilisin-rel"/>
</dbReference>
<dbReference type="InterPro" id="IPR023827">
    <property type="entry name" value="Peptidase_S8_Asp-AS"/>
</dbReference>
<keyword evidence="2 5" id="KW-0645">Protease</keyword>
<accession>A0A4R3JUM2</accession>
<evidence type="ECO:0000259" key="6">
    <source>
        <dbReference type="Pfam" id="PF00082"/>
    </source>
</evidence>
<dbReference type="InterPro" id="IPR017310">
    <property type="entry name" value="Pept_S8A_subtilisin_clostridia"/>
</dbReference>
<name>A0A4R3JUM2_9FIRM</name>
<feature type="active site" description="Charge relay system" evidence="5">
    <location>
        <position position="109"/>
    </location>
</feature>
<dbReference type="Proteomes" id="UP000702954">
    <property type="component" value="Unassembled WGS sequence"/>
</dbReference>
<dbReference type="GO" id="GO:0004252">
    <property type="term" value="F:serine-type endopeptidase activity"/>
    <property type="evidence" value="ECO:0007669"/>
    <property type="project" value="UniProtKB-UniRule"/>
</dbReference>
<evidence type="ECO:0000256" key="2">
    <source>
        <dbReference type="ARBA" id="ARBA00022670"/>
    </source>
</evidence>
<gene>
    <name evidence="8" type="ORF">EDD74_10254</name>
    <name evidence="7" type="ORF">FAEUMB_18660</name>
</gene>
<evidence type="ECO:0000313" key="9">
    <source>
        <dbReference type="Proteomes" id="UP000294613"/>
    </source>
</evidence>
<dbReference type="InterPro" id="IPR036852">
    <property type="entry name" value="Peptidase_S8/S53_dom_sf"/>
</dbReference>
<evidence type="ECO:0000313" key="8">
    <source>
        <dbReference type="EMBL" id="TCS69887.1"/>
    </source>
</evidence>
<evidence type="ECO:0000256" key="3">
    <source>
        <dbReference type="ARBA" id="ARBA00022801"/>
    </source>
</evidence>
<dbReference type="Gene3D" id="2.60.120.1290">
    <property type="match status" value="1"/>
</dbReference>
<dbReference type="PROSITE" id="PS51892">
    <property type="entry name" value="SUBTILASE"/>
    <property type="match status" value="1"/>
</dbReference>
<dbReference type="PIRSF" id="PIRSF037894">
    <property type="entry name" value="Subtilisin_rel_CspABC"/>
    <property type="match status" value="1"/>
</dbReference>
<feature type="domain" description="Peptidase S8/S53" evidence="6">
    <location>
        <begin position="100"/>
        <end position="294"/>
    </location>
</feature>
<feature type="active site" description="Charge relay system" evidence="5">
    <location>
        <position position="177"/>
    </location>
</feature>
<sequence>MPETIEICRSRALSEEYRDFIFESKRPYFLNGISGAELCEQYVGYEYHVVYIDKMFADPMSLDRFTYGAIPKCYTLLDTEALNEAGISQIQNYPTLKLTGKGVMIGFIDTGIDYQNPIFRNVDGTTRIAGIWDQTIQEGTPPQGLVYGTEYTEEKINEALQRENPLEAVPSKDENSHGTFLASIAAGSENIENRFKGAAPEATLGIVKLKRAKQYLKDFYLIGDDAECYQENDIMLGIRYLTDLAKKKKIPLVLCIALGTNMGDHNGTSPLCNLLEVSSYTANMGIVIGGGNEANQRHHYYGLIENMADSKNVEIRVAEGVKGFSLELWTEIPNIFAVSIVSPAGEKIPLVPVRQGIGTVLNFVFERTSVYLDYRLLVERTNSELILMRFADPSPGIWRIVVEPQQLADGIFHMWLPVAEFLTGDVYFLQSNPDTTITEPGNTSDPMTVASYNGADKSIAIDSGRGYTRGGRLKPEFAAPGVDVTGAVSRGQFTKRTGSSIATGITAGATALLFEWIVYQLGRTNIDSIQLKNLMILGTERKDTEVYPNRSWGYGSLNLYNTFEQLRTF</sequence>
<dbReference type="Proteomes" id="UP000294613">
    <property type="component" value="Unassembled WGS sequence"/>
</dbReference>
<dbReference type="InterPro" id="IPR051048">
    <property type="entry name" value="Peptidase_S8/S53_subtilisin"/>
</dbReference>
<dbReference type="PANTHER" id="PTHR43399:SF4">
    <property type="entry name" value="CELL WALL-ASSOCIATED PROTEASE"/>
    <property type="match status" value="1"/>
</dbReference>
<proteinExistence type="inferred from homology"/>
<reference evidence="7 10" key="1">
    <citation type="journal article" date="2018" name="Int. J. Syst. Evol. Microbiol.">
        <title>Draft Genome Sequence of Faecalimonas umbilicata JCM 30896T, an Acetate-Producing Bacterium Isolated from Human Feces.</title>
        <authorList>
            <person name="Sakamoto M."/>
            <person name="Ikeyama N."/>
            <person name="Yuki M."/>
            <person name="Ohkuma M."/>
        </authorList>
    </citation>
    <scope>NUCLEOTIDE SEQUENCE [LARGE SCALE GENOMIC DNA]</scope>
    <source>
        <strain evidence="7 10">EGH7</strain>
    </source>
</reference>
<dbReference type="PRINTS" id="PR00723">
    <property type="entry name" value="SUBTILISIN"/>
</dbReference>
<dbReference type="EMBL" id="BHEO01000008">
    <property type="protein sequence ID" value="GBU05325.1"/>
    <property type="molecule type" value="Genomic_DNA"/>
</dbReference>
<dbReference type="EMBL" id="SLZV01000002">
    <property type="protein sequence ID" value="TCS69887.1"/>
    <property type="molecule type" value="Genomic_DNA"/>
</dbReference>
<dbReference type="Gene3D" id="3.40.50.200">
    <property type="entry name" value="Peptidase S8/S53 domain"/>
    <property type="match status" value="1"/>
</dbReference>
<dbReference type="Pfam" id="PF00082">
    <property type="entry name" value="Peptidase_S8"/>
    <property type="match status" value="2"/>
</dbReference>
<evidence type="ECO:0000256" key="5">
    <source>
        <dbReference type="PROSITE-ProRule" id="PRU01240"/>
    </source>
</evidence>
<evidence type="ECO:0000313" key="10">
    <source>
        <dbReference type="Proteomes" id="UP000702954"/>
    </source>
</evidence>
<feature type="active site" description="Charge relay system" evidence="5">
    <location>
        <position position="500"/>
    </location>
</feature>
<dbReference type="InterPro" id="IPR034045">
    <property type="entry name" value="Pep_S8_CspA-like"/>
</dbReference>
<evidence type="ECO:0000256" key="1">
    <source>
        <dbReference type="ARBA" id="ARBA00011073"/>
    </source>
</evidence>
<reference evidence="8 9" key="2">
    <citation type="submission" date="2019-03" db="EMBL/GenBank/DDBJ databases">
        <title>Genomic Encyclopedia of Type Strains, Phase IV (KMG-IV): sequencing the most valuable type-strain genomes for metagenomic binning, comparative biology and taxonomic classification.</title>
        <authorList>
            <person name="Goeker M."/>
        </authorList>
    </citation>
    <scope>NUCLEOTIDE SEQUENCE [LARGE SCALE GENOMIC DNA]</scope>
    <source>
        <strain evidence="8 9">DSM 103426</strain>
    </source>
</reference>
<protein>
    <submittedName>
        <fullName evidence="8">Subtilase family protein</fullName>
    </submittedName>
</protein>
<evidence type="ECO:0000256" key="4">
    <source>
        <dbReference type="ARBA" id="ARBA00022825"/>
    </source>
</evidence>
<dbReference type="RefSeq" id="WP_116441778.1">
    <property type="nucleotide sequence ID" value="NZ_BHEO01000008.1"/>
</dbReference>
<dbReference type="SUPFAM" id="SSF52743">
    <property type="entry name" value="Subtilisin-like"/>
    <property type="match status" value="1"/>
</dbReference>
<dbReference type="AlphaFoldDB" id="A0A4R3JUM2"/>
<comment type="caution">
    <text evidence="8">The sequence shown here is derived from an EMBL/GenBank/DDBJ whole genome shotgun (WGS) entry which is preliminary data.</text>
</comment>
<dbReference type="GO" id="GO:0006508">
    <property type="term" value="P:proteolysis"/>
    <property type="evidence" value="ECO:0007669"/>
    <property type="project" value="UniProtKB-KW"/>
</dbReference>
<dbReference type="PANTHER" id="PTHR43399">
    <property type="entry name" value="SUBTILISIN-RELATED"/>
    <property type="match status" value="1"/>
</dbReference>
<keyword evidence="3 5" id="KW-0378">Hydrolase</keyword>
<keyword evidence="10" id="KW-1185">Reference proteome</keyword>
<dbReference type="PROSITE" id="PS00136">
    <property type="entry name" value="SUBTILASE_ASP"/>
    <property type="match status" value="1"/>
</dbReference>
<organism evidence="8 9">
    <name type="scientific">Faecalimonas umbilicata</name>
    <dbReference type="NCBI Taxonomy" id="1912855"/>
    <lineage>
        <taxon>Bacteria</taxon>
        <taxon>Bacillati</taxon>
        <taxon>Bacillota</taxon>
        <taxon>Clostridia</taxon>
        <taxon>Lachnospirales</taxon>
        <taxon>Lachnospiraceae</taxon>
        <taxon>Faecalimonas</taxon>
    </lineage>
</organism>
<dbReference type="InterPro" id="IPR000209">
    <property type="entry name" value="Peptidase_S8/S53_dom"/>
</dbReference>
<feature type="domain" description="Peptidase S8/S53" evidence="6">
    <location>
        <begin position="431"/>
        <end position="555"/>
    </location>
</feature>
<evidence type="ECO:0000313" key="7">
    <source>
        <dbReference type="EMBL" id="GBU05325.1"/>
    </source>
</evidence>
<dbReference type="CDD" id="cd07478">
    <property type="entry name" value="Peptidases_S8_CspA-like"/>
    <property type="match status" value="1"/>
</dbReference>
<keyword evidence="4 5" id="KW-0720">Serine protease</keyword>
<comment type="similarity">
    <text evidence="1 5">Belongs to the peptidase S8 family.</text>
</comment>